<evidence type="ECO:0000313" key="2">
    <source>
        <dbReference type="Proteomes" id="UP000177960"/>
    </source>
</evidence>
<accession>A0A1G1ZKG9</accession>
<proteinExistence type="predicted"/>
<sequence>MNNLVGQVANFIEKDISRRPDCSEQIAKSMLAILKIRNIQNFADFVPDLIEKIEKVAAWEDSLVFDGLESAATLFSRLTDEDAEKVEQYLQSLMPEKESSLEKYLSEKLNTKSQLRDNTHELLGIKNNVILTNLAILASGYYENFELCLNNNAQISESEVRQLIENYYLEKRYQMPLKNDLCFRKLPEMIFVNFTIIYSLKIMITVMKYTH</sequence>
<evidence type="ECO:0000313" key="1">
    <source>
        <dbReference type="EMBL" id="OGY64337.1"/>
    </source>
</evidence>
<dbReference type="EMBL" id="MHJG01000004">
    <property type="protein sequence ID" value="OGY64337.1"/>
    <property type="molecule type" value="Genomic_DNA"/>
</dbReference>
<gene>
    <name evidence="1" type="ORF">A3B92_00080</name>
</gene>
<dbReference type="Proteomes" id="UP000177960">
    <property type="component" value="Unassembled WGS sequence"/>
</dbReference>
<reference evidence="1 2" key="1">
    <citation type="journal article" date="2016" name="Nat. Commun.">
        <title>Thousands of microbial genomes shed light on interconnected biogeochemical processes in an aquifer system.</title>
        <authorList>
            <person name="Anantharaman K."/>
            <person name="Brown C.T."/>
            <person name="Hug L.A."/>
            <person name="Sharon I."/>
            <person name="Castelle C.J."/>
            <person name="Probst A.J."/>
            <person name="Thomas B.C."/>
            <person name="Singh A."/>
            <person name="Wilkins M.J."/>
            <person name="Karaoz U."/>
            <person name="Brodie E.L."/>
            <person name="Williams K.H."/>
            <person name="Hubbard S.S."/>
            <person name="Banfield J.F."/>
        </authorList>
    </citation>
    <scope>NUCLEOTIDE SEQUENCE [LARGE SCALE GENOMIC DNA]</scope>
</reference>
<protein>
    <submittedName>
        <fullName evidence="1">Uncharacterized protein</fullName>
    </submittedName>
</protein>
<dbReference type="AlphaFoldDB" id="A0A1G1ZKG9"/>
<organism evidence="1 2">
    <name type="scientific">Candidatus Harrisonbacteria bacterium RIFCSPHIGHO2_02_FULL_42_16</name>
    <dbReference type="NCBI Taxonomy" id="1798404"/>
    <lineage>
        <taxon>Bacteria</taxon>
        <taxon>Candidatus Harrisoniibacteriota</taxon>
    </lineage>
</organism>
<comment type="caution">
    <text evidence="1">The sequence shown here is derived from an EMBL/GenBank/DDBJ whole genome shotgun (WGS) entry which is preliminary data.</text>
</comment>
<name>A0A1G1ZKG9_9BACT</name>